<dbReference type="EMBL" id="CM042028">
    <property type="protein sequence ID" value="KAI3797326.1"/>
    <property type="molecule type" value="Genomic_DNA"/>
</dbReference>
<protein>
    <submittedName>
        <fullName evidence="1">Uncharacterized protein</fullName>
    </submittedName>
</protein>
<organism evidence="1 2">
    <name type="scientific">Smallanthus sonchifolius</name>
    <dbReference type="NCBI Taxonomy" id="185202"/>
    <lineage>
        <taxon>Eukaryota</taxon>
        <taxon>Viridiplantae</taxon>
        <taxon>Streptophyta</taxon>
        <taxon>Embryophyta</taxon>
        <taxon>Tracheophyta</taxon>
        <taxon>Spermatophyta</taxon>
        <taxon>Magnoliopsida</taxon>
        <taxon>eudicotyledons</taxon>
        <taxon>Gunneridae</taxon>
        <taxon>Pentapetalae</taxon>
        <taxon>asterids</taxon>
        <taxon>campanulids</taxon>
        <taxon>Asterales</taxon>
        <taxon>Asteraceae</taxon>
        <taxon>Asteroideae</taxon>
        <taxon>Heliantheae alliance</taxon>
        <taxon>Millerieae</taxon>
        <taxon>Smallanthus</taxon>
    </lineage>
</organism>
<accession>A0ACB9HPV8</accession>
<dbReference type="Proteomes" id="UP001056120">
    <property type="component" value="Linkage Group LG11"/>
</dbReference>
<evidence type="ECO:0000313" key="1">
    <source>
        <dbReference type="EMBL" id="KAI3797326.1"/>
    </source>
</evidence>
<reference evidence="1 2" key="2">
    <citation type="journal article" date="2022" name="Mol. Ecol. Resour.">
        <title>The genomes of chicory, endive, great burdock and yacon provide insights into Asteraceae paleo-polyploidization history and plant inulin production.</title>
        <authorList>
            <person name="Fan W."/>
            <person name="Wang S."/>
            <person name="Wang H."/>
            <person name="Wang A."/>
            <person name="Jiang F."/>
            <person name="Liu H."/>
            <person name="Zhao H."/>
            <person name="Xu D."/>
            <person name="Zhang Y."/>
        </authorList>
    </citation>
    <scope>NUCLEOTIDE SEQUENCE [LARGE SCALE GENOMIC DNA]</scope>
    <source>
        <strain evidence="2">cv. Yunnan</strain>
        <tissue evidence="1">Leaves</tissue>
    </source>
</reference>
<comment type="caution">
    <text evidence="1">The sequence shown here is derived from an EMBL/GenBank/DDBJ whole genome shotgun (WGS) entry which is preliminary data.</text>
</comment>
<proteinExistence type="predicted"/>
<keyword evidence="2" id="KW-1185">Reference proteome</keyword>
<sequence>MAGKGKGPSFVLKYAPPRNNEQNTNSTESYFGTNSEYTSGTFQNLGEIETSKYFYETLISYYAAPTLESYNQTYVNNYRYQEKPPDIPYEHHYTLEGEERADSDRPYGTYHSTNPTPIHTPRINEETPGEERIAAMQARIAELERIEAEKDPKIAALQQALIRARDR</sequence>
<evidence type="ECO:0000313" key="2">
    <source>
        <dbReference type="Proteomes" id="UP001056120"/>
    </source>
</evidence>
<name>A0ACB9HPV8_9ASTR</name>
<gene>
    <name evidence="1" type="ORF">L1987_32582</name>
</gene>
<reference evidence="2" key="1">
    <citation type="journal article" date="2022" name="Mol. Ecol. Resour.">
        <title>The genomes of chicory, endive, great burdock and yacon provide insights into Asteraceae palaeo-polyploidization history and plant inulin production.</title>
        <authorList>
            <person name="Fan W."/>
            <person name="Wang S."/>
            <person name="Wang H."/>
            <person name="Wang A."/>
            <person name="Jiang F."/>
            <person name="Liu H."/>
            <person name="Zhao H."/>
            <person name="Xu D."/>
            <person name="Zhang Y."/>
        </authorList>
    </citation>
    <scope>NUCLEOTIDE SEQUENCE [LARGE SCALE GENOMIC DNA]</scope>
    <source>
        <strain evidence="2">cv. Yunnan</strain>
    </source>
</reference>